<feature type="compositionally biased region" description="Basic and acidic residues" evidence="1">
    <location>
        <begin position="459"/>
        <end position="468"/>
    </location>
</feature>
<organism evidence="2">
    <name type="scientific">Menopon gallinae</name>
    <name type="common">poultry shaft louse</name>
    <dbReference type="NCBI Taxonomy" id="328185"/>
    <lineage>
        <taxon>Eukaryota</taxon>
        <taxon>Metazoa</taxon>
        <taxon>Ecdysozoa</taxon>
        <taxon>Arthropoda</taxon>
        <taxon>Hexapoda</taxon>
        <taxon>Insecta</taxon>
        <taxon>Pterygota</taxon>
        <taxon>Neoptera</taxon>
        <taxon>Paraneoptera</taxon>
        <taxon>Psocodea</taxon>
        <taxon>Troctomorpha</taxon>
        <taxon>Phthiraptera</taxon>
        <taxon>Amblycera</taxon>
        <taxon>Menoponidae</taxon>
        <taxon>Menopon</taxon>
    </lineage>
</organism>
<feature type="region of interest" description="Disordered" evidence="1">
    <location>
        <begin position="450"/>
        <end position="474"/>
    </location>
</feature>
<feature type="region of interest" description="Disordered" evidence="1">
    <location>
        <begin position="423"/>
        <end position="442"/>
    </location>
</feature>
<protein>
    <submittedName>
        <fullName evidence="2">Uncharacterized protein</fullName>
    </submittedName>
</protein>
<feature type="compositionally biased region" description="Basic and acidic residues" evidence="1">
    <location>
        <begin position="202"/>
        <end position="226"/>
    </location>
</feature>
<name>A0AAW2HH87_9NEOP</name>
<feature type="region of interest" description="Disordered" evidence="1">
    <location>
        <begin position="486"/>
        <end position="522"/>
    </location>
</feature>
<feature type="region of interest" description="Disordered" evidence="1">
    <location>
        <begin position="202"/>
        <end position="258"/>
    </location>
</feature>
<dbReference type="AlphaFoldDB" id="A0AAW2HH87"/>
<evidence type="ECO:0000313" key="2">
    <source>
        <dbReference type="EMBL" id="KAL0269264.1"/>
    </source>
</evidence>
<comment type="caution">
    <text evidence="2">The sequence shown here is derived from an EMBL/GenBank/DDBJ whole genome shotgun (WGS) entry which is preliminary data.</text>
</comment>
<gene>
    <name evidence="2" type="ORF">PYX00_007067</name>
</gene>
<feature type="compositionally biased region" description="Basic and acidic residues" evidence="1">
    <location>
        <begin position="486"/>
        <end position="506"/>
    </location>
</feature>
<proteinExistence type="predicted"/>
<evidence type="ECO:0000256" key="1">
    <source>
        <dbReference type="SAM" id="MobiDB-lite"/>
    </source>
</evidence>
<feature type="compositionally biased region" description="Basic and acidic residues" evidence="1">
    <location>
        <begin position="243"/>
        <end position="258"/>
    </location>
</feature>
<feature type="compositionally biased region" description="Basic residues" evidence="1">
    <location>
        <begin position="227"/>
        <end position="242"/>
    </location>
</feature>
<dbReference type="EMBL" id="JARGDH010000004">
    <property type="protein sequence ID" value="KAL0269264.1"/>
    <property type="molecule type" value="Genomic_DNA"/>
</dbReference>
<feature type="region of interest" description="Disordered" evidence="1">
    <location>
        <begin position="1"/>
        <end position="21"/>
    </location>
</feature>
<accession>A0AAW2HH87</accession>
<reference evidence="2" key="1">
    <citation type="journal article" date="2024" name="Gigascience">
        <title>Chromosome-level genome of the poultry shaft louse Menopon gallinae provides insight into the host-switching and adaptive evolution of parasitic lice.</title>
        <authorList>
            <person name="Xu Y."/>
            <person name="Ma L."/>
            <person name="Liu S."/>
            <person name="Liang Y."/>
            <person name="Liu Q."/>
            <person name="He Z."/>
            <person name="Tian L."/>
            <person name="Duan Y."/>
            <person name="Cai W."/>
            <person name="Li H."/>
            <person name="Song F."/>
        </authorList>
    </citation>
    <scope>NUCLEOTIDE SEQUENCE</scope>
    <source>
        <strain evidence="2">Cailab_2023a</strain>
    </source>
</reference>
<sequence length="522" mass="60456">MFHGGHEGLPEADTAGIGDPRAFPQVNETEMMFPYTEGFDHVPATAFYLEELPPDDDELQLWQLSNLYGYGGYPVMGDGFVADEYGYRPGPYEPRQHRAYSSDPLVDSLAHFLGTPEDNWQMSDHRVGEEIDFGDVWELDAVRQIGKEANVPQYLVDSVDPEADENLLELMVRIAENPEKWRSIHSAIERLDQAAEKLDESYERKDIEKRSSPYQEHYHPHKEMSHTKRKKLAMMKKRKKKKHEWEEGPERPYADKIRHDHRKEEYGSSFEKPKSAAYASVVFPSNENQNFERWKVRYQPVEPEDVEGGVPKDYKHPKWPTRTSSDYNRYAKKKLKMKAMVKEAKEKEKSAADLRRWQVLKFNKHLVDKWSKVKDLKGQEAASEEKHEDAGMTAKEKSLATNNWVTPKEHKENWPHFAYHRVTSSPSVQQRDAGAQPRHRSAYVAVSVVPTNSTGAVDSKPHPSEPHHKQNKLPDLFDHVLDEQEKAKSLKEVEDKFHMGDSERLRLQQVMRDASNSSNRTT</sequence>